<dbReference type="PANTHER" id="PTHR43795">
    <property type="entry name" value="BIFUNCTIONAL ASPARTATE AMINOTRANSFERASE AND GLUTAMATE/ASPARTATE-PREPHENATE AMINOTRANSFERASE-RELATED"/>
    <property type="match status" value="1"/>
</dbReference>
<keyword evidence="2" id="KW-0663">Pyridoxal phosphate</keyword>
<comment type="similarity">
    <text evidence="1">Belongs to the class-I pyridoxal-phosphate-dependent aminotransferase family.</text>
</comment>
<evidence type="ECO:0000256" key="2">
    <source>
        <dbReference type="ARBA" id="ARBA00022898"/>
    </source>
</evidence>
<dbReference type="InterPro" id="IPR050478">
    <property type="entry name" value="Ethylene_sulfur-biosynth"/>
</dbReference>
<accession>A0A9W7XRH5</accession>
<dbReference type="InterPro" id="IPR015424">
    <property type="entry name" value="PyrdxlP-dep_Trfase"/>
</dbReference>
<dbReference type="InterPro" id="IPR004839">
    <property type="entry name" value="Aminotransferase_I/II_large"/>
</dbReference>
<dbReference type="PROSITE" id="PS00105">
    <property type="entry name" value="AA_TRANSFER_CLASS_1"/>
    <property type="match status" value="1"/>
</dbReference>
<dbReference type="SUPFAM" id="SSF53383">
    <property type="entry name" value="PLP-dependent transferases"/>
    <property type="match status" value="1"/>
</dbReference>
<dbReference type="PRINTS" id="PR00753">
    <property type="entry name" value="ACCSYNTHASE"/>
</dbReference>
<evidence type="ECO:0000259" key="3">
    <source>
        <dbReference type="Pfam" id="PF00155"/>
    </source>
</evidence>
<dbReference type="EMBL" id="JANBOH010000003">
    <property type="protein sequence ID" value="KAJ1648597.1"/>
    <property type="molecule type" value="Genomic_DNA"/>
</dbReference>
<name>A0A9W7XRH5_9FUNG</name>
<sequence>MSGPELSAGGQAALHKDPLLFKAFSWISENPYIPKTNPEGIINAGVAANGTIKRLLVDKLNTIAGSFEESDLEYNSPNGSPTLRQEIAGIFNRHFYPANPIDAADIVVTNGCTSAIEMLAFAMCDPGDHILIPSPLYGALDNDMTLRARAVASAVKLPLEEAMSVSQISYFERAVNDIENSGGRIKALFLMNPHNPLGASYPRDVLRRFFEFGRRHNLFVIVDEIYALSVFDRSEIATPFESVLSWHDLDSFIDPASVVVLHGLSKDFGLNGFRMGWVLSPWNKDLLRIVTGYSVFGYRPAYTDRLITKLLSDHEFIDSMLKISQRRLAENYVMAVDFLTSHGIRYIPCTAGHFVWFQMPAKTCGKTHVKLGKASQSEAEATVWTVENELFVWEHMVRNERVYMPTGQAFFSPEPGWFRLTFAIDKDQLELAFKRLSNFI</sequence>
<dbReference type="CDD" id="cd00609">
    <property type="entry name" value="AAT_like"/>
    <property type="match status" value="1"/>
</dbReference>
<gene>
    <name evidence="4" type="ORF">LPJ64_000179</name>
</gene>
<evidence type="ECO:0000256" key="1">
    <source>
        <dbReference type="ARBA" id="ARBA00007441"/>
    </source>
</evidence>
<dbReference type="PANTHER" id="PTHR43795:SF39">
    <property type="entry name" value="AMINOTRANSFERASE CLASS I_CLASSII DOMAIN-CONTAINING PROTEIN"/>
    <property type="match status" value="1"/>
</dbReference>
<keyword evidence="5" id="KW-1185">Reference proteome</keyword>
<evidence type="ECO:0000313" key="5">
    <source>
        <dbReference type="Proteomes" id="UP001145021"/>
    </source>
</evidence>
<dbReference type="InterPro" id="IPR015422">
    <property type="entry name" value="PyrdxlP-dep_Trfase_small"/>
</dbReference>
<proteinExistence type="inferred from homology"/>
<dbReference type="GO" id="GO:0006520">
    <property type="term" value="P:amino acid metabolic process"/>
    <property type="evidence" value="ECO:0007669"/>
    <property type="project" value="TreeGrafter"/>
</dbReference>
<dbReference type="Gene3D" id="3.90.1150.10">
    <property type="entry name" value="Aspartate Aminotransferase, domain 1"/>
    <property type="match status" value="1"/>
</dbReference>
<dbReference type="InterPro" id="IPR015421">
    <property type="entry name" value="PyrdxlP-dep_Trfase_major"/>
</dbReference>
<dbReference type="InterPro" id="IPR004838">
    <property type="entry name" value="NHTrfase_class1_PyrdxlP-BS"/>
</dbReference>
<dbReference type="AlphaFoldDB" id="A0A9W7XRH5"/>
<comment type="caution">
    <text evidence="4">The sequence shown here is derived from an EMBL/GenBank/DDBJ whole genome shotgun (WGS) entry which is preliminary data.</text>
</comment>
<protein>
    <recommendedName>
        <fullName evidence="3">Aminotransferase class I/classII large domain-containing protein</fullName>
    </recommendedName>
</protein>
<dbReference type="Proteomes" id="UP001145021">
    <property type="component" value="Unassembled WGS sequence"/>
</dbReference>
<evidence type="ECO:0000313" key="4">
    <source>
        <dbReference type="EMBL" id="KAJ1648597.1"/>
    </source>
</evidence>
<dbReference type="Pfam" id="PF00155">
    <property type="entry name" value="Aminotran_1_2"/>
    <property type="match status" value="1"/>
</dbReference>
<feature type="domain" description="Aminotransferase class I/classII large" evidence="3">
    <location>
        <begin position="71"/>
        <end position="436"/>
    </location>
</feature>
<dbReference type="Gene3D" id="3.40.640.10">
    <property type="entry name" value="Type I PLP-dependent aspartate aminotransferase-like (Major domain)"/>
    <property type="match status" value="1"/>
</dbReference>
<dbReference type="GO" id="GO:0008483">
    <property type="term" value="F:transaminase activity"/>
    <property type="evidence" value="ECO:0007669"/>
    <property type="project" value="TreeGrafter"/>
</dbReference>
<organism evidence="4 5">
    <name type="scientific">Coemansia asiatica</name>
    <dbReference type="NCBI Taxonomy" id="1052880"/>
    <lineage>
        <taxon>Eukaryota</taxon>
        <taxon>Fungi</taxon>
        <taxon>Fungi incertae sedis</taxon>
        <taxon>Zoopagomycota</taxon>
        <taxon>Kickxellomycotina</taxon>
        <taxon>Kickxellomycetes</taxon>
        <taxon>Kickxellales</taxon>
        <taxon>Kickxellaceae</taxon>
        <taxon>Coemansia</taxon>
    </lineage>
</organism>
<dbReference type="GO" id="GO:0030170">
    <property type="term" value="F:pyridoxal phosphate binding"/>
    <property type="evidence" value="ECO:0007669"/>
    <property type="project" value="InterPro"/>
</dbReference>
<reference evidence="4" key="1">
    <citation type="submission" date="2022-07" db="EMBL/GenBank/DDBJ databases">
        <title>Phylogenomic reconstructions and comparative analyses of Kickxellomycotina fungi.</title>
        <authorList>
            <person name="Reynolds N.K."/>
            <person name="Stajich J.E."/>
            <person name="Barry K."/>
            <person name="Grigoriev I.V."/>
            <person name="Crous P."/>
            <person name="Smith M.E."/>
        </authorList>
    </citation>
    <scope>NUCLEOTIDE SEQUENCE</scope>
    <source>
        <strain evidence="4">NBRC 105413</strain>
    </source>
</reference>